<feature type="signal peptide" evidence="2">
    <location>
        <begin position="1"/>
        <end position="22"/>
    </location>
</feature>
<keyword evidence="4" id="KW-1185">Reference proteome</keyword>
<feature type="chain" id="PRO_5042179751" description="Glycoside hydrolase family 71 protein" evidence="2">
    <location>
        <begin position="23"/>
        <end position="467"/>
    </location>
</feature>
<dbReference type="GO" id="GO:0051118">
    <property type="term" value="F:glucan endo-1,3-alpha-glucosidase activity"/>
    <property type="evidence" value="ECO:0007669"/>
    <property type="project" value="InterPro"/>
</dbReference>
<dbReference type="EMBL" id="CAVNYO010000401">
    <property type="protein sequence ID" value="CAK5274285.1"/>
    <property type="molecule type" value="Genomic_DNA"/>
</dbReference>
<evidence type="ECO:0000313" key="4">
    <source>
        <dbReference type="Proteomes" id="UP001295794"/>
    </source>
</evidence>
<dbReference type="InterPro" id="IPR005197">
    <property type="entry name" value="Glyco_hydro_71"/>
</dbReference>
<dbReference type="Pfam" id="PF03659">
    <property type="entry name" value="Glyco_hydro_71"/>
    <property type="match status" value="1"/>
</dbReference>
<gene>
    <name evidence="3" type="ORF">MYCIT1_LOCUS21379</name>
</gene>
<feature type="compositionally biased region" description="Low complexity" evidence="1">
    <location>
        <begin position="46"/>
        <end position="55"/>
    </location>
</feature>
<proteinExistence type="predicted"/>
<reference evidence="3" key="1">
    <citation type="submission" date="2023-11" db="EMBL/GenBank/DDBJ databases">
        <authorList>
            <person name="De Vega J J."/>
            <person name="De Vega J J."/>
        </authorList>
    </citation>
    <scope>NUCLEOTIDE SEQUENCE</scope>
</reference>
<keyword evidence="2" id="KW-0732">Signal</keyword>
<dbReference type="CDD" id="cd11577">
    <property type="entry name" value="GH71"/>
    <property type="match status" value="1"/>
</dbReference>
<dbReference type="Proteomes" id="UP001295794">
    <property type="component" value="Unassembled WGS sequence"/>
</dbReference>
<feature type="region of interest" description="Disordered" evidence="1">
    <location>
        <begin position="36"/>
        <end position="55"/>
    </location>
</feature>
<accession>A0AAD2K1U3</accession>
<name>A0AAD2K1U3_9AGAR</name>
<evidence type="ECO:0000256" key="1">
    <source>
        <dbReference type="SAM" id="MobiDB-lite"/>
    </source>
</evidence>
<evidence type="ECO:0000313" key="3">
    <source>
        <dbReference type="EMBL" id="CAK5274285.1"/>
    </source>
</evidence>
<comment type="caution">
    <text evidence="3">The sequence shown here is derived from an EMBL/GenBank/DDBJ whole genome shotgun (WGS) entry which is preliminary data.</text>
</comment>
<organism evidence="3 4">
    <name type="scientific">Mycena citricolor</name>
    <dbReference type="NCBI Taxonomy" id="2018698"/>
    <lineage>
        <taxon>Eukaryota</taxon>
        <taxon>Fungi</taxon>
        <taxon>Dikarya</taxon>
        <taxon>Basidiomycota</taxon>
        <taxon>Agaricomycotina</taxon>
        <taxon>Agaricomycetes</taxon>
        <taxon>Agaricomycetidae</taxon>
        <taxon>Agaricales</taxon>
        <taxon>Marasmiineae</taxon>
        <taxon>Mycenaceae</taxon>
        <taxon>Mycena</taxon>
    </lineage>
</organism>
<sequence length="467" mass="51960">MRSCSLLLPSFALFSFLSLVAGSPLLLDSLLNDDASNPNPSSQTESLPASSDSSPSVASPNTVVAHFMVGNVFRYTEEDWVSEMTLAQRYGFDGFALNIGPDAWQRDQIVKAFSAGEKVGFKLYISFDMSCISCVSDTDKTLLVDYINDFSDKPAYLQFNGKPLVSAFSGQNCAFGASDPNAGWRDIVAQTSVSFVPCFFVQPEDLPKWDSLDGVSNWNSGWPSGDYDIDFSRDDDWINHLDGRPYMASVSPWFFTHYGRNSWNKNFVYRADDFLLSQRWELLVSNRDRIPIVQFISWNDFGESHYIGPVLANTDQPNSQAWVNGFDHQAWLEVVKFYIAAYKTGPYPRITQDRVVMWSRLFPTDAEVDTDPVGPPEHHDWVEDSLWAVAFLTDAAKFTVYCGASSNSVSASSGGLVKLKLPLKSDCSVSALIERNGDRVVDFAPANFDFSTTPSTYNFNAFVAASP</sequence>
<dbReference type="Gene3D" id="3.20.20.80">
    <property type="entry name" value="Glycosidases"/>
    <property type="match status" value="1"/>
</dbReference>
<evidence type="ECO:0000256" key="2">
    <source>
        <dbReference type="SAM" id="SignalP"/>
    </source>
</evidence>
<protein>
    <recommendedName>
        <fullName evidence="5">Glycoside hydrolase family 71 protein</fullName>
    </recommendedName>
</protein>
<evidence type="ECO:0008006" key="5">
    <source>
        <dbReference type="Google" id="ProtNLM"/>
    </source>
</evidence>
<dbReference type="AlphaFoldDB" id="A0AAD2K1U3"/>